<dbReference type="PROSITE" id="PS01124">
    <property type="entry name" value="HTH_ARAC_FAMILY_2"/>
    <property type="match status" value="1"/>
</dbReference>
<name>A0ABY0VR88_9PSED</name>
<dbReference type="PANTHER" id="PTHR47894">
    <property type="entry name" value="HTH-TYPE TRANSCRIPTIONAL REGULATOR GADX"/>
    <property type="match status" value="1"/>
</dbReference>
<accession>A0ABY0VR88</accession>
<dbReference type="SMART" id="SM00342">
    <property type="entry name" value="HTH_ARAC"/>
    <property type="match status" value="1"/>
</dbReference>
<dbReference type="Proteomes" id="UP000182476">
    <property type="component" value="Chromosome I"/>
</dbReference>
<dbReference type="PANTHER" id="PTHR47894:SF1">
    <property type="entry name" value="HTH-TYPE TRANSCRIPTIONAL REGULATOR VQSM"/>
    <property type="match status" value="1"/>
</dbReference>
<dbReference type="InterPro" id="IPR020449">
    <property type="entry name" value="Tscrpt_reg_AraC-type_HTH"/>
</dbReference>
<dbReference type="PRINTS" id="PR00032">
    <property type="entry name" value="HTHARAC"/>
</dbReference>
<proteinExistence type="predicted"/>
<evidence type="ECO:0000259" key="4">
    <source>
        <dbReference type="PROSITE" id="PS01124"/>
    </source>
</evidence>
<reference evidence="5 6" key="1">
    <citation type="submission" date="2016-10" db="EMBL/GenBank/DDBJ databases">
        <authorList>
            <person name="Varghese N."/>
            <person name="Submissions S."/>
        </authorList>
    </citation>
    <scope>NUCLEOTIDE SEQUENCE [LARGE SCALE GENOMIC DNA]</scope>
    <source>
        <strain evidence="5 6">LMG 21607</strain>
    </source>
</reference>
<dbReference type="EMBL" id="LT629796">
    <property type="protein sequence ID" value="SDU50673.1"/>
    <property type="molecule type" value="Genomic_DNA"/>
</dbReference>
<keyword evidence="3" id="KW-0804">Transcription</keyword>
<dbReference type="InterPro" id="IPR009057">
    <property type="entry name" value="Homeodomain-like_sf"/>
</dbReference>
<evidence type="ECO:0000256" key="2">
    <source>
        <dbReference type="ARBA" id="ARBA00023125"/>
    </source>
</evidence>
<evidence type="ECO:0000313" key="6">
    <source>
        <dbReference type="Proteomes" id="UP000182476"/>
    </source>
</evidence>
<feature type="domain" description="HTH araC/xylS-type" evidence="4">
    <location>
        <begin position="291"/>
        <end position="388"/>
    </location>
</feature>
<dbReference type="Pfam" id="PF12833">
    <property type="entry name" value="HTH_18"/>
    <property type="match status" value="1"/>
</dbReference>
<keyword evidence="6" id="KW-1185">Reference proteome</keyword>
<sequence>MPFDIKGYRSSLATVGLPQCGGFPPIDQVSSYNLADIRLFITRVDSYHPSFIGSDLPAMRERTIASHFARAALGGARRLGYDYSNLLQQLGISPELLDEPRARIAPEQFTRLIQALWLALDDEYLGFGPTPSKTGTFAMMCHAVIHCRNLDKALHRGLLFYSLFPDGPRLTLTREDEWVRLSLDDSKFQDPDHFLTESQLMVWHRLGSWLIGQRIRLEQATFSYPKPEHGAEYDLLFPCPMEFSTAQSSLLFHSRYLHMPLLQDERTLKHFLQHSPADLLSRPDDGDSLSSQLRRLLSRDSARWPDLEAVAAHLHISPQTLRRHLREEGSSFQELKDQLRRDIAIYHLGRADLSLQQIAEQLGFSEPSAFHRAFKKWTGLTPGAYRAQEN</sequence>
<evidence type="ECO:0000256" key="1">
    <source>
        <dbReference type="ARBA" id="ARBA00023015"/>
    </source>
</evidence>
<dbReference type="SUPFAM" id="SSF46689">
    <property type="entry name" value="Homeodomain-like"/>
    <property type="match status" value="1"/>
</dbReference>
<keyword evidence="1" id="KW-0805">Transcription regulation</keyword>
<evidence type="ECO:0000256" key="3">
    <source>
        <dbReference type="ARBA" id="ARBA00023163"/>
    </source>
</evidence>
<dbReference type="GO" id="GO:0003677">
    <property type="term" value="F:DNA binding"/>
    <property type="evidence" value="ECO:0007669"/>
    <property type="project" value="UniProtKB-KW"/>
</dbReference>
<dbReference type="Gene3D" id="1.10.10.60">
    <property type="entry name" value="Homeodomain-like"/>
    <property type="match status" value="1"/>
</dbReference>
<organism evidence="5 6">
    <name type="scientific">Pseudomonas mandelii</name>
    <dbReference type="NCBI Taxonomy" id="75612"/>
    <lineage>
        <taxon>Bacteria</taxon>
        <taxon>Pseudomonadati</taxon>
        <taxon>Pseudomonadota</taxon>
        <taxon>Gammaproteobacteria</taxon>
        <taxon>Pseudomonadales</taxon>
        <taxon>Pseudomonadaceae</taxon>
        <taxon>Pseudomonas</taxon>
    </lineage>
</organism>
<keyword evidence="2 5" id="KW-0238">DNA-binding</keyword>
<dbReference type="InterPro" id="IPR032687">
    <property type="entry name" value="AraC-type_N"/>
</dbReference>
<evidence type="ECO:0000313" key="5">
    <source>
        <dbReference type="EMBL" id="SDU50673.1"/>
    </source>
</evidence>
<protein>
    <submittedName>
        <fullName evidence="5">AraC-type DNA-binding protein</fullName>
    </submittedName>
</protein>
<gene>
    <name evidence="5" type="ORF">SAMN04489801_3769</name>
</gene>
<dbReference type="InterPro" id="IPR018060">
    <property type="entry name" value="HTH_AraC"/>
</dbReference>
<dbReference type="Pfam" id="PF12625">
    <property type="entry name" value="Arabinose_bd"/>
    <property type="match status" value="1"/>
</dbReference>